<dbReference type="OrthoDB" id="7061261at2"/>
<sequence>MVRRLSDHADTLCTYDRHMEVNWANSESYHLTLCFLGDIGISQVDTLERLTREQLSQVDPFHVRLNAVDYYPVSRRLALVAALSEGSEELQSLHQQIVQVAVAAGLDYDDTDFRPHVTLGRLPADNSFEPPASWPVLDLQSPASSVVLYMSKVGERGSLYTPLFEVPLQYSLPRVRSA</sequence>
<dbReference type="PANTHER" id="PTHR35561:SF1">
    <property type="entry name" value="RNA 2',3'-CYCLIC PHOSPHODIESTERASE"/>
    <property type="match status" value="1"/>
</dbReference>
<name>A0A1A9F5U0_9GAMM</name>
<dbReference type="GO" id="GO:0004113">
    <property type="term" value="F:2',3'-cyclic-nucleotide 3'-phosphodiesterase activity"/>
    <property type="evidence" value="ECO:0007669"/>
    <property type="project" value="InterPro"/>
</dbReference>
<dbReference type="STRING" id="1821621.A8C75_06025"/>
<reference evidence="3" key="1">
    <citation type="submission" date="2016-05" db="EMBL/GenBank/DDBJ databases">
        <authorList>
            <person name="Baek K."/>
            <person name="Yang S.-J."/>
        </authorList>
    </citation>
    <scope>NUCLEOTIDE SEQUENCE [LARGE SCALE GENOMIC DNA]</scope>
    <source>
        <strain evidence="3">ST58-10</strain>
    </source>
</reference>
<gene>
    <name evidence="2" type="ORF">A8C75_06025</name>
</gene>
<dbReference type="Pfam" id="PF13563">
    <property type="entry name" value="2_5_RNA_ligase2"/>
    <property type="match status" value="1"/>
</dbReference>
<evidence type="ECO:0000256" key="1">
    <source>
        <dbReference type="ARBA" id="ARBA00022801"/>
    </source>
</evidence>
<dbReference type="EMBL" id="CP015839">
    <property type="protein sequence ID" value="ANG65119.1"/>
    <property type="molecule type" value="Genomic_DNA"/>
</dbReference>
<dbReference type="SUPFAM" id="SSF55144">
    <property type="entry name" value="LigT-like"/>
    <property type="match status" value="1"/>
</dbReference>
<dbReference type="KEGG" id="mars:A8C75_06025"/>
<organism evidence="2 3">
    <name type="scientific">Marinobacterium aestuarii</name>
    <dbReference type="NCBI Taxonomy" id="1821621"/>
    <lineage>
        <taxon>Bacteria</taxon>
        <taxon>Pseudomonadati</taxon>
        <taxon>Pseudomonadota</taxon>
        <taxon>Gammaproteobacteria</taxon>
        <taxon>Oceanospirillales</taxon>
        <taxon>Oceanospirillaceae</taxon>
        <taxon>Marinobacterium</taxon>
    </lineage>
</organism>
<proteinExistence type="predicted"/>
<keyword evidence="1" id="KW-0378">Hydrolase</keyword>
<dbReference type="GO" id="GO:0016874">
    <property type="term" value="F:ligase activity"/>
    <property type="evidence" value="ECO:0007669"/>
    <property type="project" value="UniProtKB-KW"/>
</dbReference>
<dbReference type="PANTHER" id="PTHR35561">
    <property type="entry name" value="RNA 2',3'-CYCLIC PHOSPHODIESTERASE"/>
    <property type="match status" value="1"/>
</dbReference>
<dbReference type="InterPro" id="IPR009097">
    <property type="entry name" value="Cyclic_Pdiesterase"/>
</dbReference>
<dbReference type="Gene3D" id="3.90.1140.10">
    <property type="entry name" value="Cyclic phosphodiesterase"/>
    <property type="match status" value="1"/>
</dbReference>
<dbReference type="GO" id="GO:0008664">
    <property type="term" value="F:RNA 2',3'-cyclic 3'-phosphodiesterase activity"/>
    <property type="evidence" value="ECO:0007669"/>
    <property type="project" value="InterPro"/>
</dbReference>
<keyword evidence="3" id="KW-1185">Reference proteome</keyword>
<evidence type="ECO:0000313" key="2">
    <source>
        <dbReference type="EMBL" id="ANG65119.1"/>
    </source>
</evidence>
<accession>A0A1A9F5U0</accession>
<dbReference type="NCBIfam" id="TIGR02258">
    <property type="entry name" value="2_5_ligase"/>
    <property type="match status" value="1"/>
</dbReference>
<keyword evidence="2" id="KW-0436">Ligase</keyword>
<dbReference type="AlphaFoldDB" id="A0A1A9F5U0"/>
<reference evidence="2 3" key="2">
    <citation type="journal article" date="2018" name="Int. J. Syst. Evol. Microbiol.">
        <title>Marinobacterium aestuarii sp. nov., a benzene-degrading marine bacterium isolated from estuary sediment.</title>
        <authorList>
            <person name="Bae S.S."/>
            <person name="Jung J."/>
            <person name="Chung D."/>
            <person name="Baek K."/>
        </authorList>
    </citation>
    <scope>NUCLEOTIDE SEQUENCE [LARGE SCALE GENOMIC DNA]</scope>
    <source>
        <strain evidence="2 3">ST58-10</strain>
    </source>
</reference>
<dbReference type="InterPro" id="IPR004175">
    <property type="entry name" value="RNA_CPDase"/>
</dbReference>
<evidence type="ECO:0000313" key="3">
    <source>
        <dbReference type="Proteomes" id="UP000078070"/>
    </source>
</evidence>
<protein>
    <submittedName>
        <fullName evidence="2">2'-5' RNA ligase</fullName>
    </submittedName>
</protein>
<dbReference type="Proteomes" id="UP000078070">
    <property type="component" value="Chromosome"/>
</dbReference>